<comment type="caution">
    <text evidence="1">The sequence shown here is derived from an EMBL/GenBank/DDBJ whole genome shotgun (WGS) entry which is preliminary data.</text>
</comment>
<organism evidence="1 2">
    <name type="scientific">Streptococcus salivarius K12</name>
    <dbReference type="NCBI Taxonomy" id="1200793"/>
    <lineage>
        <taxon>Bacteria</taxon>
        <taxon>Bacillati</taxon>
        <taxon>Bacillota</taxon>
        <taxon>Bacilli</taxon>
        <taxon>Lactobacillales</taxon>
        <taxon>Streptococcaceae</taxon>
        <taxon>Streptococcus</taxon>
    </lineage>
</organism>
<accession>J7SII1</accession>
<sequence>MSLFDPFKGCFVVFNNLKVFTFNNFRVIINSKRGCFVHAIYFYKDKQGNQPVLDYMRELARRDSKDSRIKLNKLNDYIELLSQHGTRAGQPYIKHLDAEIWELRPLRDRILFVAWLDGSFVLLHLFVKKTQKTPRREIEKAKRELQDLKERGLRDEE</sequence>
<evidence type="ECO:0000313" key="2">
    <source>
        <dbReference type="Proteomes" id="UP000006983"/>
    </source>
</evidence>
<dbReference type="AlphaFoldDB" id="J7SII1"/>
<dbReference type="Proteomes" id="UP000006983">
    <property type="component" value="Unassembled WGS sequence"/>
</dbReference>
<evidence type="ECO:0000313" key="1">
    <source>
        <dbReference type="EMBL" id="EJO16842.1"/>
    </source>
</evidence>
<reference evidence="1 2" key="1">
    <citation type="journal article" date="2012" name="J. Bacteriol.">
        <title>Genome Sequence of the Lantibiotic Bacteriocin Producer Streptococcus salivarius Strain K12.</title>
        <authorList>
            <person name="Barretto C."/>
            <person name="Alvarez-Martin P."/>
            <person name="Foata F."/>
            <person name="Renault P."/>
            <person name="Berger B."/>
        </authorList>
    </citation>
    <scope>NUCLEOTIDE SEQUENCE [LARGE SCALE GENOMIC DNA]</scope>
    <source>
        <strain evidence="1 2">K12</strain>
    </source>
</reference>
<dbReference type="InterPro" id="IPR009241">
    <property type="entry name" value="HigB-like"/>
</dbReference>
<gene>
    <name evidence="1" type="ORF">RSSL_01439</name>
</gene>
<proteinExistence type="predicted"/>
<name>J7SII1_STRSL</name>
<dbReference type="EMBL" id="ALIF01000001">
    <property type="protein sequence ID" value="EJO16842.1"/>
    <property type="molecule type" value="Genomic_DNA"/>
</dbReference>
<dbReference type="Pfam" id="PF05973">
    <property type="entry name" value="Gp49"/>
    <property type="match status" value="1"/>
</dbReference>
<keyword evidence="2" id="KW-1185">Reference proteome</keyword>
<dbReference type="PATRIC" id="fig|1200793.3.peg.727"/>
<protein>
    <submittedName>
        <fullName evidence="1">Phage protein</fullName>
    </submittedName>
</protein>